<name>A0A5E4C6C2_MARMO</name>
<evidence type="ECO:0000313" key="1">
    <source>
        <dbReference type="EMBL" id="VTJ77364.1"/>
    </source>
</evidence>
<dbReference type="EMBL" id="CABDUW010000967">
    <property type="protein sequence ID" value="VTJ77364.1"/>
    <property type="molecule type" value="Genomic_DNA"/>
</dbReference>
<feature type="non-terminal residue" evidence="1">
    <location>
        <position position="60"/>
    </location>
</feature>
<sequence length="60" mass="6723">MSSIAGDLQVTRWFLMTWVQVPSGNGREYLQRKCILQTPLILQDSLDPARAGPQQLAPEP</sequence>
<dbReference type="AlphaFoldDB" id="A0A5E4C6C2"/>
<protein>
    <submittedName>
        <fullName evidence="1">Uncharacterized protein</fullName>
    </submittedName>
</protein>
<dbReference type="Proteomes" id="UP000335636">
    <property type="component" value="Unassembled WGS sequence"/>
</dbReference>
<gene>
    <name evidence="1" type="ORF">MONAX_5E025752</name>
</gene>
<accession>A0A5E4C6C2</accession>
<organism evidence="1 2">
    <name type="scientific">Marmota monax</name>
    <name type="common">Woodchuck</name>
    <dbReference type="NCBI Taxonomy" id="9995"/>
    <lineage>
        <taxon>Eukaryota</taxon>
        <taxon>Metazoa</taxon>
        <taxon>Chordata</taxon>
        <taxon>Craniata</taxon>
        <taxon>Vertebrata</taxon>
        <taxon>Euteleostomi</taxon>
        <taxon>Mammalia</taxon>
        <taxon>Eutheria</taxon>
        <taxon>Euarchontoglires</taxon>
        <taxon>Glires</taxon>
        <taxon>Rodentia</taxon>
        <taxon>Sciuromorpha</taxon>
        <taxon>Sciuridae</taxon>
        <taxon>Xerinae</taxon>
        <taxon>Marmotini</taxon>
        <taxon>Marmota</taxon>
    </lineage>
</organism>
<proteinExistence type="predicted"/>
<evidence type="ECO:0000313" key="2">
    <source>
        <dbReference type="Proteomes" id="UP000335636"/>
    </source>
</evidence>
<comment type="caution">
    <text evidence="1">The sequence shown here is derived from an EMBL/GenBank/DDBJ whole genome shotgun (WGS) entry which is preliminary data.</text>
</comment>
<reference evidence="1" key="1">
    <citation type="submission" date="2019-04" db="EMBL/GenBank/DDBJ databases">
        <authorList>
            <person name="Alioto T."/>
            <person name="Alioto T."/>
        </authorList>
    </citation>
    <scope>NUCLEOTIDE SEQUENCE [LARGE SCALE GENOMIC DNA]</scope>
</reference>
<keyword evidence="2" id="KW-1185">Reference proteome</keyword>